<evidence type="ECO:0000259" key="3">
    <source>
        <dbReference type="PROSITE" id="PS50923"/>
    </source>
</evidence>
<name>A0A8C4K725_DRONO</name>
<keyword evidence="2" id="KW-0768">Sushi</keyword>
<evidence type="ECO:0000313" key="4">
    <source>
        <dbReference type="Ensembl" id="ENSDNVP00000017841.1"/>
    </source>
</evidence>
<sequence>KCPGKISASFWHFKTVWPLQQFWALQRLNSNLICGCAAPPGLRFAELTEEYKNQREFSVGDTVQYTCQPGYMRHPGIPPTVTCLKNQTWSEVKLYIALFNKMCILNS</sequence>
<proteinExistence type="predicted"/>
<dbReference type="AlphaFoldDB" id="A0A8C4K725"/>
<evidence type="ECO:0000313" key="5">
    <source>
        <dbReference type="Proteomes" id="UP000694423"/>
    </source>
</evidence>
<reference evidence="4" key="1">
    <citation type="submission" date="2025-08" db="UniProtKB">
        <authorList>
            <consortium name="Ensembl"/>
        </authorList>
    </citation>
    <scope>IDENTIFICATION</scope>
</reference>
<dbReference type="Proteomes" id="UP000694423">
    <property type="component" value="Unplaced"/>
</dbReference>
<keyword evidence="1" id="KW-1015">Disulfide bond</keyword>
<dbReference type="Pfam" id="PF00084">
    <property type="entry name" value="Sushi"/>
    <property type="match status" value="1"/>
</dbReference>
<protein>
    <recommendedName>
        <fullName evidence="3">Sushi domain-containing protein</fullName>
    </recommendedName>
</protein>
<dbReference type="CDD" id="cd00033">
    <property type="entry name" value="CCP"/>
    <property type="match status" value="1"/>
</dbReference>
<dbReference type="InterPro" id="IPR035976">
    <property type="entry name" value="Sushi/SCR/CCP_sf"/>
</dbReference>
<dbReference type="SMART" id="SM00032">
    <property type="entry name" value="CCP"/>
    <property type="match status" value="1"/>
</dbReference>
<dbReference type="SUPFAM" id="SSF57535">
    <property type="entry name" value="Complement control module/SCR domain"/>
    <property type="match status" value="1"/>
</dbReference>
<dbReference type="InterPro" id="IPR000436">
    <property type="entry name" value="Sushi_SCR_CCP_dom"/>
</dbReference>
<dbReference type="PROSITE" id="PS50923">
    <property type="entry name" value="SUSHI"/>
    <property type="match status" value="1"/>
</dbReference>
<evidence type="ECO:0000256" key="2">
    <source>
        <dbReference type="PROSITE-ProRule" id="PRU00302"/>
    </source>
</evidence>
<feature type="domain" description="Sushi" evidence="3">
    <location>
        <begin position="34"/>
        <end position="105"/>
    </location>
</feature>
<dbReference type="Ensembl" id="ENSDNVT00000021455.1">
    <property type="protein sequence ID" value="ENSDNVP00000017841.1"/>
    <property type="gene ID" value="ENSDNVG00000012470.1"/>
</dbReference>
<keyword evidence="5" id="KW-1185">Reference proteome</keyword>
<organism evidence="4 5">
    <name type="scientific">Dromaius novaehollandiae</name>
    <name type="common">Emu</name>
    <dbReference type="NCBI Taxonomy" id="8790"/>
    <lineage>
        <taxon>Eukaryota</taxon>
        <taxon>Metazoa</taxon>
        <taxon>Chordata</taxon>
        <taxon>Craniata</taxon>
        <taxon>Vertebrata</taxon>
        <taxon>Euteleostomi</taxon>
        <taxon>Archelosauria</taxon>
        <taxon>Archosauria</taxon>
        <taxon>Dinosauria</taxon>
        <taxon>Saurischia</taxon>
        <taxon>Theropoda</taxon>
        <taxon>Coelurosauria</taxon>
        <taxon>Aves</taxon>
        <taxon>Palaeognathae</taxon>
        <taxon>Casuariiformes</taxon>
        <taxon>Dromaiidae</taxon>
        <taxon>Dromaius</taxon>
    </lineage>
</organism>
<reference evidence="4" key="2">
    <citation type="submission" date="2025-09" db="UniProtKB">
        <authorList>
            <consortium name="Ensembl"/>
        </authorList>
    </citation>
    <scope>IDENTIFICATION</scope>
</reference>
<evidence type="ECO:0000256" key="1">
    <source>
        <dbReference type="ARBA" id="ARBA00023157"/>
    </source>
</evidence>
<dbReference type="Gene3D" id="2.10.70.10">
    <property type="entry name" value="Complement Module, domain 1"/>
    <property type="match status" value="1"/>
</dbReference>
<accession>A0A8C4K725</accession>
<comment type="caution">
    <text evidence="2">Lacks conserved residue(s) required for the propagation of feature annotation.</text>
</comment>